<evidence type="ECO:0000313" key="1">
    <source>
        <dbReference type="EMBL" id="MBD8525391.1"/>
    </source>
</evidence>
<keyword evidence="2" id="KW-1185">Reference proteome</keyword>
<accession>A0AAW3ZH91</accession>
<reference evidence="1 2" key="1">
    <citation type="submission" date="2020-09" db="EMBL/GenBank/DDBJ databases">
        <title>Pseudoxanthomonas sp. CAU 1598 isolated from sand of Yaerae Beach.</title>
        <authorList>
            <person name="Kim W."/>
        </authorList>
    </citation>
    <scope>NUCLEOTIDE SEQUENCE [LARGE SCALE GENOMIC DNA]</scope>
    <source>
        <strain evidence="1 2">CAU 1598</strain>
    </source>
</reference>
<evidence type="ECO:0000313" key="2">
    <source>
        <dbReference type="Proteomes" id="UP000613768"/>
    </source>
</evidence>
<comment type="caution">
    <text evidence="1">The sequence shown here is derived from an EMBL/GenBank/DDBJ whole genome shotgun (WGS) entry which is preliminary data.</text>
</comment>
<name>A0AAW3ZH91_9GAMM</name>
<dbReference type="RefSeq" id="WP_192028731.1">
    <property type="nucleotide sequence ID" value="NZ_JACYTR010000008.1"/>
</dbReference>
<proteinExistence type="predicted"/>
<dbReference type="AlphaFoldDB" id="A0AAW3ZH91"/>
<protein>
    <submittedName>
        <fullName evidence="1">Uncharacterized protein</fullName>
    </submittedName>
</protein>
<dbReference type="Proteomes" id="UP000613768">
    <property type="component" value="Unassembled WGS sequence"/>
</dbReference>
<dbReference type="EMBL" id="JACYTR010000008">
    <property type="protein sequence ID" value="MBD8525391.1"/>
    <property type="molecule type" value="Genomic_DNA"/>
</dbReference>
<gene>
    <name evidence="1" type="ORF">IFO71_06515</name>
</gene>
<organism evidence="1 2">
    <name type="scientific">Pseudomarimonas arenosa</name>
    <dbReference type="NCBI Taxonomy" id="2774145"/>
    <lineage>
        <taxon>Bacteria</taxon>
        <taxon>Pseudomonadati</taxon>
        <taxon>Pseudomonadota</taxon>
        <taxon>Gammaproteobacteria</taxon>
        <taxon>Lysobacterales</taxon>
        <taxon>Lysobacteraceae</taxon>
        <taxon>Pseudomarimonas</taxon>
    </lineage>
</organism>
<sequence length="67" mass="7963">MRFYRQIHSLLQEAEQTALEMLSLANLTLCYAAADRQRLRKHRILSQQSERTHSWNAARHATGKIRW</sequence>